<sequence length="144" mass="15616">MNLKDMVSCKEKIISLLLYLMVCVLGLTACGLKGPPVPPGKSLPSMPLSFEARPETNGFVLAWEVEGEKPAGFRIYRASFGEGACTDCPLSFTLLAVLGSEARTYRDRIDPLRSLVYEIRPFIKGGAEGPPARVTTWDAGEGVH</sequence>
<dbReference type="RefSeq" id="WP_265424629.1">
    <property type="nucleotide sequence ID" value="NZ_JAPFPW010000006.1"/>
</dbReference>
<reference evidence="1 2" key="1">
    <citation type="submission" date="2022-11" db="EMBL/GenBank/DDBJ databases">
        <title>Desulfobotulus tamanensis H1 sp. nov. - anaerobic, alkaliphilic, sulphate reducing bacterium isolated from terrestrial mud volcano.</title>
        <authorList>
            <person name="Frolova A."/>
            <person name="Merkel A.Y."/>
            <person name="Slobodkin A.I."/>
        </authorList>
    </citation>
    <scope>NUCLEOTIDE SEQUENCE [LARGE SCALE GENOMIC DNA]</scope>
    <source>
        <strain evidence="1 2">H1</strain>
    </source>
</reference>
<protein>
    <recommendedName>
        <fullName evidence="3">Fibronectin type III domain-containing protein</fullName>
    </recommendedName>
</protein>
<evidence type="ECO:0008006" key="3">
    <source>
        <dbReference type="Google" id="ProtNLM"/>
    </source>
</evidence>
<keyword evidence="2" id="KW-1185">Reference proteome</keyword>
<name>A0ABT3N8I2_9BACT</name>
<gene>
    <name evidence="1" type="ORF">OOT00_07180</name>
</gene>
<comment type="caution">
    <text evidence="1">The sequence shown here is derived from an EMBL/GenBank/DDBJ whole genome shotgun (WGS) entry which is preliminary data.</text>
</comment>
<dbReference type="Proteomes" id="UP001209681">
    <property type="component" value="Unassembled WGS sequence"/>
</dbReference>
<evidence type="ECO:0000313" key="1">
    <source>
        <dbReference type="EMBL" id="MCW7753762.1"/>
    </source>
</evidence>
<organism evidence="1 2">
    <name type="scientific">Desulfobotulus pelophilus</name>
    <dbReference type="NCBI Taxonomy" id="2823377"/>
    <lineage>
        <taxon>Bacteria</taxon>
        <taxon>Pseudomonadati</taxon>
        <taxon>Thermodesulfobacteriota</taxon>
        <taxon>Desulfobacteria</taxon>
        <taxon>Desulfobacterales</taxon>
        <taxon>Desulfobacteraceae</taxon>
        <taxon>Desulfobotulus</taxon>
    </lineage>
</organism>
<dbReference type="EMBL" id="JAPFPW010000006">
    <property type="protein sequence ID" value="MCW7753762.1"/>
    <property type="molecule type" value="Genomic_DNA"/>
</dbReference>
<accession>A0ABT3N8I2</accession>
<evidence type="ECO:0000313" key="2">
    <source>
        <dbReference type="Proteomes" id="UP001209681"/>
    </source>
</evidence>
<dbReference type="PROSITE" id="PS51257">
    <property type="entry name" value="PROKAR_LIPOPROTEIN"/>
    <property type="match status" value="1"/>
</dbReference>
<proteinExistence type="predicted"/>